<dbReference type="InterPro" id="IPR023346">
    <property type="entry name" value="Lysozyme-like_dom_sf"/>
</dbReference>
<dbReference type="InterPro" id="IPR050396">
    <property type="entry name" value="Glycosyltr_51/Transpeptidase"/>
</dbReference>
<protein>
    <submittedName>
        <fullName evidence="4">Penicillin-binding protein 1C</fullName>
    </submittedName>
</protein>
<accession>A0A9C9THP5</accession>
<sequence length="166" mass="17977">MSPQRRLVQTGIILLLCAIVAVGWGLAAFERAVAARITAFEVPRTGVEVVDRNGGLLRAFASDDGRWRLEAGADDVDPRYLAMLLAWEDKRFADHGGVDPRAFLRAAWETLLHRHIVSGGSTLTMQVARMLGGLPTGSLAAKGEQVLVAVALERTLSKAEILSLYL</sequence>
<organism evidence="4 5">
    <name type="scientific">Aurantimonas coralicida</name>
    <dbReference type="NCBI Taxonomy" id="182270"/>
    <lineage>
        <taxon>Bacteria</taxon>
        <taxon>Pseudomonadati</taxon>
        <taxon>Pseudomonadota</taxon>
        <taxon>Alphaproteobacteria</taxon>
        <taxon>Hyphomicrobiales</taxon>
        <taxon>Aurantimonadaceae</taxon>
        <taxon>Aurantimonas</taxon>
    </lineage>
</organism>
<evidence type="ECO:0000256" key="1">
    <source>
        <dbReference type="ARBA" id="ARBA00004752"/>
    </source>
</evidence>
<dbReference type="PANTHER" id="PTHR32282:SF15">
    <property type="entry name" value="PENICILLIN-BINDING PROTEIN 1C"/>
    <property type="match status" value="1"/>
</dbReference>
<dbReference type="Pfam" id="PF00912">
    <property type="entry name" value="Transgly"/>
    <property type="match status" value="1"/>
</dbReference>
<dbReference type="InterPro" id="IPR036950">
    <property type="entry name" value="PBP_transglycosylase"/>
</dbReference>
<dbReference type="GO" id="GO:0030288">
    <property type="term" value="C:outer membrane-bounded periplasmic space"/>
    <property type="evidence" value="ECO:0007669"/>
    <property type="project" value="TreeGrafter"/>
</dbReference>
<dbReference type="Proteomes" id="UP000885680">
    <property type="component" value="Unassembled WGS sequence"/>
</dbReference>
<dbReference type="GO" id="GO:0008955">
    <property type="term" value="F:peptidoglycan glycosyltransferase activity"/>
    <property type="evidence" value="ECO:0007669"/>
    <property type="project" value="TreeGrafter"/>
</dbReference>
<dbReference type="Gene3D" id="1.10.3810.10">
    <property type="entry name" value="Biosynthetic peptidoglycan transglycosylase-like"/>
    <property type="match status" value="1"/>
</dbReference>
<dbReference type="InterPro" id="IPR001264">
    <property type="entry name" value="Glyco_trans_51"/>
</dbReference>
<keyword evidence="2" id="KW-0808">Transferase</keyword>
<comment type="caution">
    <text evidence="4">The sequence shown here is derived from an EMBL/GenBank/DDBJ whole genome shotgun (WGS) entry which is preliminary data.</text>
</comment>
<dbReference type="GO" id="GO:0009252">
    <property type="term" value="P:peptidoglycan biosynthetic process"/>
    <property type="evidence" value="ECO:0007669"/>
    <property type="project" value="TreeGrafter"/>
</dbReference>
<dbReference type="PANTHER" id="PTHR32282">
    <property type="entry name" value="BINDING PROTEIN TRANSPEPTIDASE, PUTATIVE-RELATED"/>
    <property type="match status" value="1"/>
</dbReference>
<dbReference type="AlphaFoldDB" id="A0A9C9THP5"/>
<evidence type="ECO:0000256" key="2">
    <source>
        <dbReference type="ARBA" id="ARBA00022679"/>
    </source>
</evidence>
<name>A0A9C9THP5_9HYPH</name>
<dbReference type="EMBL" id="DRGN01000218">
    <property type="protein sequence ID" value="HEU01710.1"/>
    <property type="molecule type" value="Genomic_DNA"/>
</dbReference>
<feature type="non-terminal residue" evidence="4">
    <location>
        <position position="166"/>
    </location>
</feature>
<evidence type="ECO:0000259" key="3">
    <source>
        <dbReference type="Pfam" id="PF00912"/>
    </source>
</evidence>
<reference evidence="4" key="1">
    <citation type="journal article" date="2020" name="mSystems">
        <title>Genome- and Community-Level Interaction Insights into Carbon Utilization and Element Cycling Functions of Hydrothermarchaeota in Hydrothermal Sediment.</title>
        <authorList>
            <person name="Zhou Z."/>
            <person name="Liu Y."/>
            <person name="Xu W."/>
            <person name="Pan J."/>
            <person name="Luo Z.H."/>
            <person name="Li M."/>
        </authorList>
    </citation>
    <scope>NUCLEOTIDE SEQUENCE</scope>
    <source>
        <strain evidence="4">HyVt-347</strain>
    </source>
</reference>
<gene>
    <name evidence="4" type="ORF">ENH89_15570</name>
</gene>
<evidence type="ECO:0000313" key="4">
    <source>
        <dbReference type="EMBL" id="HEU01710.1"/>
    </source>
</evidence>
<dbReference type="SUPFAM" id="SSF53955">
    <property type="entry name" value="Lysozyme-like"/>
    <property type="match status" value="1"/>
</dbReference>
<proteinExistence type="predicted"/>
<feature type="domain" description="Glycosyl transferase family 51" evidence="3">
    <location>
        <begin position="64"/>
        <end position="166"/>
    </location>
</feature>
<comment type="pathway">
    <text evidence="1">Cell wall biogenesis; peptidoglycan biosynthesis.</text>
</comment>
<evidence type="ECO:0000313" key="5">
    <source>
        <dbReference type="Proteomes" id="UP000885680"/>
    </source>
</evidence>